<comment type="caution">
    <text evidence="1">The sequence shown here is derived from an EMBL/GenBank/DDBJ whole genome shotgun (WGS) entry which is preliminary data.</text>
</comment>
<dbReference type="RefSeq" id="WP_167983852.1">
    <property type="nucleotide sequence ID" value="NZ_JAATEJ010000012.1"/>
</dbReference>
<name>A0ABX0ZQR9_9ACTN</name>
<sequence>MPTRRRNDCLPYQEISEPGYAETAARTFTRTWHDGGGSLTLSGPCPRCSCEMEVELVAEVFKSPGGLAGMTEPILCEGKERPHPGSPEGETGCGATWLYRVPDNRR</sequence>
<keyword evidence="2" id="KW-1185">Reference proteome</keyword>
<organism evidence="1 2">
    <name type="scientific">Actinacidiphila epipremni</name>
    <dbReference type="NCBI Taxonomy" id="2053013"/>
    <lineage>
        <taxon>Bacteria</taxon>
        <taxon>Bacillati</taxon>
        <taxon>Actinomycetota</taxon>
        <taxon>Actinomycetes</taxon>
        <taxon>Kitasatosporales</taxon>
        <taxon>Streptomycetaceae</taxon>
        <taxon>Actinacidiphila</taxon>
    </lineage>
</organism>
<dbReference type="Proteomes" id="UP000734511">
    <property type="component" value="Unassembled WGS sequence"/>
</dbReference>
<accession>A0ABX0ZQR9</accession>
<protein>
    <submittedName>
        <fullName evidence="1">Uncharacterized protein</fullName>
    </submittedName>
</protein>
<gene>
    <name evidence="1" type="ORF">HCN08_16475</name>
</gene>
<evidence type="ECO:0000313" key="2">
    <source>
        <dbReference type="Proteomes" id="UP000734511"/>
    </source>
</evidence>
<proteinExistence type="predicted"/>
<evidence type="ECO:0000313" key="1">
    <source>
        <dbReference type="EMBL" id="NJP44981.1"/>
    </source>
</evidence>
<dbReference type="EMBL" id="JAATEJ010000012">
    <property type="protein sequence ID" value="NJP44981.1"/>
    <property type="molecule type" value="Genomic_DNA"/>
</dbReference>
<reference evidence="1 2" key="1">
    <citation type="submission" date="2020-03" db="EMBL/GenBank/DDBJ databases">
        <title>WGS of actinomycetes isolated from Thailand.</title>
        <authorList>
            <person name="Thawai C."/>
        </authorList>
    </citation>
    <scope>NUCLEOTIDE SEQUENCE [LARGE SCALE GENOMIC DNA]</scope>
    <source>
        <strain evidence="1 2">PRB2-1</strain>
    </source>
</reference>